<accession>A0ABW0YTC8</accession>
<dbReference type="PIRSF" id="PIRSF002741">
    <property type="entry name" value="MppA"/>
    <property type="match status" value="1"/>
</dbReference>
<name>A0ABW0YTC8_9ACTN</name>
<dbReference type="InterPro" id="IPR030678">
    <property type="entry name" value="Peptide/Ni-bd"/>
</dbReference>
<dbReference type="PANTHER" id="PTHR30290:SF10">
    <property type="entry name" value="PERIPLASMIC OLIGOPEPTIDE-BINDING PROTEIN-RELATED"/>
    <property type="match status" value="1"/>
</dbReference>
<feature type="signal peptide" evidence="5">
    <location>
        <begin position="1"/>
        <end position="21"/>
    </location>
</feature>
<protein>
    <submittedName>
        <fullName evidence="7">ABC transporter substrate-binding protein</fullName>
    </submittedName>
</protein>
<evidence type="ECO:0000256" key="2">
    <source>
        <dbReference type="ARBA" id="ARBA00005695"/>
    </source>
</evidence>
<evidence type="ECO:0000256" key="5">
    <source>
        <dbReference type="SAM" id="SignalP"/>
    </source>
</evidence>
<keyword evidence="4 5" id="KW-0732">Signal</keyword>
<gene>
    <name evidence="7" type="ORF">ACFP1Z_00730</name>
</gene>
<dbReference type="Gene3D" id="3.10.105.10">
    <property type="entry name" value="Dipeptide-binding Protein, Domain 3"/>
    <property type="match status" value="1"/>
</dbReference>
<keyword evidence="8" id="KW-1185">Reference proteome</keyword>
<dbReference type="Gene3D" id="3.40.190.10">
    <property type="entry name" value="Periplasmic binding protein-like II"/>
    <property type="match status" value="1"/>
</dbReference>
<keyword evidence="3" id="KW-0813">Transport</keyword>
<feature type="chain" id="PRO_5046007004" evidence="5">
    <location>
        <begin position="22"/>
        <end position="534"/>
    </location>
</feature>
<dbReference type="SUPFAM" id="SSF53850">
    <property type="entry name" value="Periplasmic binding protein-like II"/>
    <property type="match status" value="1"/>
</dbReference>
<dbReference type="RefSeq" id="WP_390313670.1">
    <property type="nucleotide sequence ID" value="NZ_JBHSPB010000001.1"/>
</dbReference>
<evidence type="ECO:0000313" key="7">
    <source>
        <dbReference type="EMBL" id="MFC5718703.1"/>
    </source>
</evidence>
<comment type="caution">
    <text evidence="7">The sequence shown here is derived from an EMBL/GenBank/DDBJ whole genome shotgun (WGS) entry which is preliminary data.</text>
</comment>
<dbReference type="Gene3D" id="3.90.76.10">
    <property type="entry name" value="Dipeptide-binding Protein, Domain 1"/>
    <property type="match status" value="1"/>
</dbReference>
<feature type="domain" description="Solute-binding protein family 5" evidence="6">
    <location>
        <begin position="84"/>
        <end position="451"/>
    </location>
</feature>
<evidence type="ECO:0000259" key="6">
    <source>
        <dbReference type="Pfam" id="PF00496"/>
    </source>
</evidence>
<reference evidence="8" key="1">
    <citation type="journal article" date="2019" name="Int. J. Syst. Evol. Microbiol.">
        <title>The Global Catalogue of Microorganisms (GCM) 10K type strain sequencing project: providing services to taxonomists for standard genome sequencing and annotation.</title>
        <authorList>
            <consortium name="The Broad Institute Genomics Platform"/>
            <consortium name="The Broad Institute Genome Sequencing Center for Infectious Disease"/>
            <person name="Wu L."/>
            <person name="Ma J."/>
        </authorList>
    </citation>
    <scope>NUCLEOTIDE SEQUENCE [LARGE SCALE GENOMIC DNA]</scope>
    <source>
        <strain evidence="8">CGMCC 4.7304</strain>
    </source>
</reference>
<comment type="subcellular location">
    <subcellularLocation>
        <location evidence="1">Cell envelope</location>
    </subcellularLocation>
</comment>
<comment type="similarity">
    <text evidence="2">Belongs to the bacterial solute-binding protein 5 family.</text>
</comment>
<dbReference type="EMBL" id="JBHSPB010000001">
    <property type="protein sequence ID" value="MFC5718703.1"/>
    <property type="molecule type" value="Genomic_DNA"/>
</dbReference>
<evidence type="ECO:0000256" key="1">
    <source>
        <dbReference type="ARBA" id="ARBA00004196"/>
    </source>
</evidence>
<proteinExistence type="inferred from homology"/>
<dbReference type="PANTHER" id="PTHR30290">
    <property type="entry name" value="PERIPLASMIC BINDING COMPONENT OF ABC TRANSPORTER"/>
    <property type="match status" value="1"/>
</dbReference>
<dbReference type="PROSITE" id="PS51257">
    <property type="entry name" value="PROKAR_LIPOPROTEIN"/>
    <property type="match status" value="1"/>
</dbReference>
<organism evidence="7 8">
    <name type="scientific">Streptomyces gamaensis</name>
    <dbReference type="NCBI Taxonomy" id="1763542"/>
    <lineage>
        <taxon>Bacteria</taxon>
        <taxon>Bacillati</taxon>
        <taxon>Actinomycetota</taxon>
        <taxon>Actinomycetes</taxon>
        <taxon>Kitasatosporales</taxon>
        <taxon>Streptomycetaceae</taxon>
        <taxon>Streptomyces</taxon>
    </lineage>
</organism>
<dbReference type="InterPro" id="IPR039424">
    <property type="entry name" value="SBP_5"/>
</dbReference>
<evidence type="ECO:0000256" key="3">
    <source>
        <dbReference type="ARBA" id="ARBA00022448"/>
    </source>
</evidence>
<dbReference type="InterPro" id="IPR000914">
    <property type="entry name" value="SBP_5_dom"/>
</dbReference>
<sequence>MNRKTLVLPALAGLLAPVLVACGGGDTAGKGGRAIVVGTTDRFEETTDAPAPFDPAAAYDVSAWNVLHSGFQTLMRLPRSGTAPVADAAEKCWFADRKNEQFRCTLREGLKFSNGNALTAEDVKFSVERALAINFDNGPVSLLSNIDQVETPSEQEVVFHLKTPDATFPQKIATPAAAIVDAQSYDKDKLGNGFKIVGSGPYTVRTEQKDGRVTKLLLEKNAAYQGPLQLRNDKVELRFFDDETSMDKALRAGEVDLVNRTMSPERIARLRADGDDSGVRLLEVPGQEISYLAFNTEDPTVKSKPVRQAIAQLVDRRALTRDAYDRANDPLFSLVPSGITGHQNSFSNKYGEEPSVDKARSILRAANITTPVPLTLTYNEDHYGQANAKAFAALQQQLGNGGLFQVQLQSVKWSEFRPNAAQGKYAVYGMGWFPDFPDPDNFVAPFIGKDNFLRSPYRNTRISDDLIPSSRETGQREAAARYFQQAQDIVADEVPVLPLWQGKSYVAARQNVTGAEWALNSASELQPWELGRGA</sequence>
<evidence type="ECO:0000313" key="8">
    <source>
        <dbReference type="Proteomes" id="UP001596083"/>
    </source>
</evidence>
<dbReference type="Proteomes" id="UP001596083">
    <property type="component" value="Unassembled WGS sequence"/>
</dbReference>
<dbReference type="Pfam" id="PF00496">
    <property type="entry name" value="SBP_bac_5"/>
    <property type="match status" value="1"/>
</dbReference>
<evidence type="ECO:0000256" key="4">
    <source>
        <dbReference type="ARBA" id="ARBA00022729"/>
    </source>
</evidence>